<sequence length="133" mass="15803">MLTFQIPPEHWEKWSSTYQGFFAGAYLMIGIAILCFAYIGEKRARRREVREVHKDIENWQNPGMKEIVAELRLLRQVMATRRDLWDTMPPSYEDSHGNRVQAWDMEKGGSDYMTSRFVYGGQTCTWNWNWNES</sequence>
<proteinExistence type="predicted"/>
<keyword evidence="1" id="KW-0812">Transmembrane</keyword>
<dbReference type="Proteomes" id="UP001302367">
    <property type="component" value="Chromosome 3"/>
</dbReference>
<dbReference type="EMBL" id="CP134186">
    <property type="protein sequence ID" value="WPB00014.1"/>
    <property type="molecule type" value="Genomic_DNA"/>
</dbReference>
<keyword evidence="1" id="KW-1133">Transmembrane helix</keyword>
<evidence type="ECO:0000313" key="5">
    <source>
        <dbReference type="Proteomes" id="UP001302367"/>
    </source>
</evidence>
<keyword evidence="1" id="KW-0472">Membrane</keyword>
<feature type="transmembrane region" description="Helical" evidence="1">
    <location>
        <begin position="20"/>
        <end position="40"/>
    </location>
</feature>
<evidence type="ECO:0000313" key="4">
    <source>
        <dbReference type="Proteomes" id="UP000230605"/>
    </source>
</evidence>
<gene>
    <name evidence="2" type="ORF">CB0940_02861</name>
    <name evidence="3" type="ORF">RHO25_004633</name>
</gene>
<evidence type="ECO:0000313" key="2">
    <source>
        <dbReference type="EMBL" id="PIA99748.1"/>
    </source>
</evidence>
<name>A0A2G5I4Q8_CERBT</name>
<protein>
    <submittedName>
        <fullName evidence="2">Uncharacterized protein</fullName>
    </submittedName>
</protein>
<accession>A0A2G5I4Q8</accession>
<dbReference type="AlphaFoldDB" id="A0A2G5I4Q8"/>
<reference evidence="3 5" key="2">
    <citation type="submission" date="2023-09" db="EMBL/GenBank/DDBJ databases">
        <title>Complete-Gapless Cercospora beticola genome.</title>
        <authorList>
            <person name="Wyatt N.A."/>
            <person name="Spanner R.E."/>
            <person name="Bolton M.D."/>
        </authorList>
    </citation>
    <scope>NUCLEOTIDE SEQUENCE [LARGE SCALE GENOMIC DNA]</scope>
    <source>
        <strain evidence="3">Cb09-40</strain>
    </source>
</reference>
<keyword evidence="5" id="KW-1185">Reference proteome</keyword>
<dbReference type="EMBL" id="LKMD01000101">
    <property type="protein sequence ID" value="PIA99748.1"/>
    <property type="molecule type" value="Genomic_DNA"/>
</dbReference>
<evidence type="ECO:0000256" key="1">
    <source>
        <dbReference type="SAM" id="Phobius"/>
    </source>
</evidence>
<reference evidence="2 4" key="1">
    <citation type="submission" date="2015-10" db="EMBL/GenBank/DDBJ databases">
        <title>The cercosporin biosynthetic gene cluster was horizontally transferred to several fungal lineages and shown to be expanded in Cercospora beticola based on microsynteny with recipient genomes.</title>
        <authorList>
            <person name="De Jonge R."/>
            <person name="Ebert M.K."/>
            <person name="Suttle J.C."/>
            <person name="Jurick Ii W.M."/>
            <person name="Secor G.A."/>
            <person name="Thomma B.P."/>
            <person name="Van De Peer Y."/>
            <person name="Bolton M.D."/>
        </authorList>
    </citation>
    <scope>NUCLEOTIDE SEQUENCE [LARGE SCALE GENOMIC DNA]</scope>
    <source>
        <strain evidence="2 4">09-40</strain>
    </source>
</reference>
<organism evidence="2 4">
    <name type="scientific">Cercospora beticola</name>
    <name type="common">Sugarbeet leaf spot fungus</name>
    <dbReference type="NCBI Taxonomy" id="122368"/>
    <lineage>
        <taxon>Eukaryota</taxon>
        <taxon>Fungi</taxon>
        <taxon>Dikarya</taxon>
        <taxon>Ascomycota</taxon>
        <taxon>Pezizomycotina</taxon>
        <taxon>Dothideomycetes</taxon>
        <taxon>Dothideomycetidae</taxon>
        <taxon>Mycosphaerellales</taxon>
        <taxon>Mycosphaerellaceae</taxon>
        <taxon>Cercospora</taxon>
    </lineage>
</organism>
<dbReference type="Proteomes" id="UP000230605">
    <property type="component" value="Chromosome 3"/>
</dbReference>
<evidence type="ECO:0000313" key="3">
    <source>
        <dbReference type="EMBL" id="WPB00014.1"/>
    </source>
</evidence>